<evidence type="ECO:0000313" key="1">
    <source>
        <dbReference type="EMBL" id="ACO77906.1"/>
    </source>
</evidence>
<dbReference type="KEGG" id="avn:Avin_16920"/>
<organism evidence="1 2">
    <name type="scientific">Azotobacter vinelandii (strain DJ / ATCC BAA-1303)</name>
    <dbReference type="NCBI Taxonomy" id="322710"/>
    <lineage>
        <taxon>Bacteria</taxon>
        <taxon>Pseudomonadati</taxon>
        <taxon>Pseudomonadota</taxon>
        <taxon>Gammaproteobacteria</taxon>
        <taxon>Pseudomonadales</taxon>
        <taxon>Pseudomonadaceae</taxon>
        <taxon>Azotobacter</taxon>
    </lineage>
</organism>
<reference evidence="1 2" key="1">
    <citation type="journal article" date="2009" name="J. Bacteriol.">
        <title>Genome sequence of Azotobacter vinelandii, an obligate aerobe specialized to support diverse anaerobic metabolic processes.</title>
        <authorList>
            <person name="Setubal J.C."/>
            <person name="dos Santos P."/>
            <person name="Goldman B.S."/>
            <person name="Ertesvag H."/>
            <person name="Espin G."/>
            <person name="Rubio L.M."/>
            <person name="Valla S."/>
            <person name="Almeida N.F."/>
            <person name="Balasubramanian D."/>
            <person name="Cromes L."/>
            <person name="Curatti L."/>
            <person name="Du Z."/>
            <person name="Godsy E."/>
            <person name="Goodner B."/>
            <person name="Hellner-Burris K."/>
            <person name="Hernandez J.A."/>
            <person name="Houmiel K."/>
            <person name="Imperial J."/>
            <person name="Kennedy C."/>
            <person name="Larson T.J."/>
            <person name="Latreille P."/>
            <person name="Ligon L.S."/>
            <person name="Lu J."/>
            <person name="Maerk M."/>
            <person name="Miller N.M."/>
            <person name="Norton S."/>
            <person name="O'Carroll I.P."/>
            <person name="Paulsen I."/>
            <person name="Raulfs E.C."/>
            <person name="Roemer R."/>
            <person name="Rosser J."/>
            <person name="Segura D."/>
            <person name="Slater S."/>
            <person name="Stricklin S.L."/>
            <person name="Studholme D.J."/>
            <person name="Sun J."/>
            <person name="Viana C.J."/>
            <person name="Wallin E."/>
            <person name="Wang B."/>
            <person name="Wheeler C."/>
            <person name="Zhu H."/>
            <person name="Dean D.R."/>
            <person name="Dixon R."/>
            <person name="Wood D."/>
        </authorList>
    </citation>
    <scope>NUCLEOTIDE SEQUENCE [LARGE SCALE GENOMIC DNA]</scope>
    <source>
        <strain evidence="2">DJ / ATCC BAA-1303</strain>
    </source>
</reference>
<evidence type="ECO:0000313" key="2">
    <source>
        <dbReference type="Proteomes" id="UP000002424"/>
    </source>
</evidence>
<dbReference type="EnsemblBacteria" id="ACO77906">
    <property type="protein sequence ID" value="ACO77906"/>
    <property type="gene ID" value="Avin_16920"/>
</dbReference>
<sequence>MTDNRCVLRLLFPDLTTNPIKDGK</sequence>
<name>C1DSF1_AZOVD</name>
<keyword evidence="2" id="KW-1185">Reference proteome</keyword>
<dbReference type="HOGENOM" id="CLU_3420779_0_0_6"/>
<proteinExistence type="predicted"/>
<dbReference type="Proteomes" id="UP000002424">
    <property type="component" value="Chromosome"/>
</dbReference>
<protein>
    <submittedName>
        <fullName evidence="1">Uncharacterized protein</fullName>
    </submittedName>
</protein>
<dbReference type="EMBL" id="CP001157">
    <property type="protein sequence ID" value="ACO77906.1"/>
    <property type="molecule type" value="Genomic_DNA"/>
</dbReference>
<accession>C1DSF1</accession>
<gene>
    <name evidence="1" type="ordered locus">Avin_16920</name>
</gene>
<dbReference type="AlphaFoldDB" id="C1DSF1"/>